<comment type="caution">
    <text evidence="2">The sequence shown here is derived from an EMBL/GenBank/DDBJ whole genome shotgun (WGS) entry which is preliminary data.</text>
</comment>
<sequence length="374" mass="42824">MTPKNAFETHVGHFWGLLNTRDYMRARSKLAHELMAIGTLDGVSEALSHVMDMLRLNRSDNMGLRTIIPGLLIRLDRDQECYDFIKWWATCDFDGDDMSKPYLDLHGADALEDDMDWLTGEFPDFYHLVAILLLKLKMMVDTRNTKVARKVLDKSSLPGKLWEPIELATLRSPLSVPFCKLKNNAELARMEVRLLHQIRRLGAAVTRANDQFMLYLLGDSDDLDEMLEARPESYSSGSWEEAALALQSCYAALWETEGVLPMLFDAKACAGADSEREIREIWMEDDRARKGRSFEQLLSDVSTNRVWGYLDYAVENAAWLGPSDERPSQKHTKENQKAWEEAIAEEAEFERDLEEFGSKEESDEGSDGDEIIYF</sequence>
<evidence type="ECO:0000313" key="3">
    <source>
        <dbReference type="Proteomes" id="UP001283341"/>
    </source>
</evidence>
<name>A0AAE0HW11_9PEZI</name>
<organism evidence="2 3">
    <name type="scientific">Apodospora peruviana</name>
    <dbReference type="NCBI Taxonomy" id="516989"/>
    <lineage>
        <taxon>Eukaryota</taxon>
        <taxon>Fungi</taxon>
        <taxon>Dikarya</taxon>
        <taxon>Ascomycota</taxon>
        <taxon>Pezizomycotina</taxon>
        <taxon>Sordariomycetes</taxon>
        <taxon>Sordariomycetidae</taxon>
        <taxon>Sordariales</taxon>
        <taxon>Lasiosphaeriaceae</taxon>
        <taxon>Apodospora</taxon>
    </lineage>
</organism>
<dbReference type="EMBL" id="JAUEDM010000008">
    <property type="protein sequence ID" value="KAK3312996.1"/>
    <property type="molecule type" value="Genomic_DNA"/>
</dbReference>
<feature type="compositionally biased region" description="Acidic residues" evidence="1">
    <location>
        <begin position="342"/>
        <end position="353"/>
    </location>
</feature>
<feature type="region of interest" description="Disordered" evidence="1">
    <location>
        <begin position="321"/>
        <end position="374"/>
    </location>
</feature>
<accession>A0AAE0HW11</accession>
<dbReference type="AlphaFoldDB" id="A0AAE0HW11"/>
<evidence type="ECO:0000256" key="1">
    <source>
        <dbReference type="SAM" id="MobiDB-lite"/>
    </source>
</evidence>
<feature type="compositionally biased region" description="Acidic residues" evidence="1">
    <location>
        <begin position="361"/>
        <end position="374"/>
    </location>
</feature>
<gene>
    <name evidence="2" type="ORF">B0H66DRAFT_569333</name>
</gene>
<feature type="compositionally biased region" description="Basic and acidic residues" evidence="1">
    <location>
        <begin position="323"/>
        <end position="340"/>
    </location>
</feature>
<dbReference type="Proteomes" id="UP001283341">
    <property type="component" value="Unassembled WGS sequence"/>
</dbReference>
<reference evidence="2" key="2">
    <citation type="submission" date="2023-06" db="EMBL/GenBank/DDBJ databases">
        <authorList>
            <consortium name="Lawrence Berkeley National Laboratory"/>
            <person name="Haridas S."/>
            <person name="Hensen N."/>
            <person name="Bonometti L."/>
            <person name="Westerberg I."/>
            <person name="Brannstrom I.O."/>
            <person name="Guillou S."/>
            <person name="Cros-Aarteil S."/>
            <person name="Calhoun S."/>
            <person name="Kuo A."/>
            <person name="Mondo S."/>
            <person name="Pangilinan J."/>
            <person name="Riley R."/>
            <person name="Labutti K."/>
            <person name="Andreopoulos B."/>
            <person name="Lipzen A."/>
            <person name="Chen C."/>
            <person name="Yanf M."/>
            <person name="Daum C."/>
            <person name="Ng V."/>
            <person name="Clum A."/>
            <person name="Steindorff A."/>
            <person name="Ohm R."/>
            <person name="Martin F."/>
            <person name="Silar P."/>
            <person name="Natvig D."/>
            <person name="Lalanne C."/>
            <person name="Gautier V."/>
            <person name="Ament-Velasquez S.L."/>
            <person name="Kruys A."/>
            <person name="Hutchinson M.I."/>
            <person name="Powell A.J."/>
            <person name="Barry K."/>
            <person name="Miller A.N."/>
            <person name="Grigoriev I.V."/>
            <person name="Debuchy R."/>
            <person name="Gladieux P."/>
            <person name="Thoren M.H."/>
            <person name="Johannesson H."/>
        </authorList>
    </citation>
    <scope>NUCLEOTIDE SEQUENCE</scope>
    <source>
        <strain evidence="2">CBS 118394</strain>
    </source>
</reference>
<keyword evidence="3" id="KW-1185">Reference proteome</keyword>
<proteinExistence type="predicted"/>
<reference evidence="2" key="1">
    <citation type="journal article" date="2023" name="Mol. Phylogenet. Evol.">
        <title>Genome-scale phylogeny and comparative genomics of the fungal order Sordariales.</title>
        <authorList>
            <person name="Hensen N."/>
            <person name="Bonometti L."/>
            <person name="Westerberg I."/>
            <person name="Brannstrom I.O."/>
            <person name="Guillou S."/>
            <person name="Cros-Aarteil S."/>
            <person name="Calhoun S."/>
            <person name="Haridas S."/>
            <person name="Kuo A."/>
            <person name="Mondo S."/>
            <person name="Pangilinan J."/>
            <person name="Riley R."/>
            <person name="LaButti K."/>
            <person name="Andreopoulos B."/>
            <person name="Lipzen A."/>
            <person name="Chen C."/>
            <person name="Yan M."/>
            <person name="Daum C."/>
            <person name="Ng V."/>
            <person name="Clum A."/>
            <person name="Steindorff A."/>
            <person name="Ohm R.A."/>
            <person name="Martin F."/>
            <person name="Silar P."/>
            <person name="Natvig D.O."/>
            <person name="Lalanne C."/>
            <person name="Gautier V."/>
            <person name="Ament-Velasquez S.L."/>
            <person name="Kruys A."/>
            <person name="Hutchinson M.I."/>
            <person name="Powell A.J."/>
            <person name="Barry K."/>
            <person name="Miller A.N."/>
            <person name="Grigoriev I.V."/>
            <person name="Debuchy R."/>
            <person name="Gladieux P."/>
            <person name="Hiltunen Thoren M."/>
            <person name="Johannesson H."/>
        </authorList>
    </citation>
    <scope>NUCLEOTIDE SEQUENCE</scope>
    <source>
        <strain evidence="2">CBS 118394</strain>
    </source>
</reference>
<evidence type="ECO:0000313" key="2">
    <source>
        <dbReference type="EMBL" id="KAK3312996.1"/>
    </source>
</evidence>
<protein>
    <submittedName>
        <fullName evidence="2">Uncharacterized protein</fullName>
    </submittedName>
</protein>